<evidence type="ECO:0000256" key="3">
    <source>
        <dbReference type="ARBA" id="ARBA00022448"/>
    </source>
</evidence>
<comment type="similarity">
    <text evidence="2">Belongs to the sideroflexin family.</text>
</comment>
<dbReference type="EMBL" id="UYYB01105424">
    <property type="protein sequence ID" value="VDM79524.1"/>
    <property type="molecule type" value="Genomic_DNA"/>
</dbReference>
<evidence type="ECO:0000256" key="6">
    <source>
        <dbReference type="ARBA" id="ARBA00022989"/>
    </source>
</evidence>
<gene>
    <name evidence="9" type="ORF">SVUK_LOCUS14522</name>
</gene>
<dbReference type="GO" id="GO:0140300">
    <property type="term" value="P:serine import into mitochondrion"/>
    <property type="evidence" value="ECO:0007669"/>
    <property type="project" value="TreeGrafter"/>
</dbReference>
<name>A0A3P7JLV7_STRVU</name>
<keyword evidence="6" id="KW-1133">Transmembrane helix</keyword>
<dbReference type="PANTHER" id="PTHR11153:SF8">
    <property type="entry name" value="SIDEROFLEXIN-1"/>
    <property type="match status" value="1"/>
</dbReference>
<proteinExistence type="inferred from homology"/>
<evidence type="ECO:0000313" key="10">
    <source>
        <dbReference type="Proteomes" id="UP000270094"/>
    </source>
</evidence>
<comment type="subcellular location">
    <subcellularLocation>
        <location evidence="1">Mitochondrion membrane</location>
        <topology evidence="1">Multi-pass membrane protein</topology>
    </subcellularLocation>
</comment>
<keyword evidence="10" id="KW-1185">Reference proteome</keyword>
<dbReference type="AlphaFoldDB" id="A0A3P7JLV7"/>
<evidence type="ECO:0000256" key="8">
    <source>
        <dbReference type="ARBA" id="ARBA00023136"/>
    </source>
</evidence>
<dbReference type="GO" id="GO:0005743">
    <property type="term" value="C:mitochondrial inner membrane"/>
    <property type="evidence" value="ECO:0007669"/>
    <property type="project" value="TreeGrafter"/>
</dbReference>
<reference evidence="9 10" key="1">
    <citation type="submission" date="2018-11" db="EMBL/GenBank/DDBJ databases">
        <authorList>
            <consortium name="Pathogen Informatics"/>
        </authorList>
    </citation>
    <scope>NUCLEOTIDE SEQUENCE [LARGE SCALE GENOMIC DNA]</scope>
</reference>
<keyword evidence="4" id="KW-0812">Transmembrane</keyword>
<evidence type="ECO:0000256" key="5">
    <source>
        <dbReference type="ARBA" id="ARBA00022970"/>
    </source>
</evidence>
<sequence>MCSQCYQYSNDAKKVSTGVTCLTYKVILHYFSELRDGIDIVDADGNKLGQSKHVAKSAITQVVISRIGMATPTFGTYIQEDYH</sequence>
<accession>A0A3P7JLV7</accession>
<evidence type="ECO:0000256" key="1">
    <source>
        <dbReference type="ARBA" id="ARBA00004225"/>
    </source>
</evidence>
<organism evidence="9 10">
    <name type="scientific">Strongylus vulgaris</name>
    <name type="common">Blood worm</name>
    <dbReference type="NCBI Taxonomy" id="40348"/>
    <lineage>
        <taxon>Eukaryota</taxon>
        <taxon>Metazoa</taxon>
        <taxon>Ecdysozoa</taxon>
        <taxon>Nematoda</taxon>
        <taxon>Chromadorea</taxon>
        <taxon>Rhabditida</taxon>
        <taxon>Rhabditina</taxon>
        <taxon>Rhabditomorpha</taxon>
        <taxon>Strongyloidea</taxon>
        <taxon>Strongylidae</taxon>
        <taxon>Strongylus</taxon>
    </lineage>
</organism>
<dbReference type="GO" id="GO:0015075">
    <property type="term" value="F:monoatomic ion transmembrane transporter activity"/>
    <property type="evidence" value="ECO:0007669"/>
    <property type="project" value="InterPro"/>
</dbReference>
<evidence type="ECO:0000256" key="4">
    <source>
        <dbReference type="ARBA" id="ARBA00022692"/>
    </source>
</evidence>
<dbReference type="Pfam" id="PF03820">
    <property type="entry name" value="SFXNs"/>
    <property type="match status" value="1"/>
</dbReference>
<evidence type="ECO:0000256" key="2">
    <source>
        <dbReference type="ARBA" id="ARBA00005974"/>
    </source>
</evidence>
<keyword evidence="8" id="KW-0472">Membrane</keyword>
<protein>
    <submittedName>
        <fullName evidence="9">Uncharacterized protein</fullName>
    </submittedName>
</protein>
<dbReference type="PANTHER" id="PTHR11153">
    <property type="entry name" value="SIDEROFLEXIN"/>
    <property type="match status" value="1"/>
</dbReference>
<dbReference type="Proteomes" id="UP000270094">
    <property type="component" value="Unassembled WGS sequence"/>
</dbReference>
<keyword evidence="7" id="KW-0496">Mitochondrion</keyword>
<dbReference type="InterPro" id="IPR004686">
    <property type="entry name" value="Mtc"/>
</dbReference>
<evidence type="ECO:0000256" key="7">
    <source>
        <dbReference type="ARBA" id="ARBA00023128"/>
    </source>
</evidence>
<evidence type="ECO:0000313" key="9">
    <source>
        <dbReference type="EMBL" id="VDM79524.1"/>
    </source>
</evidence>
<keyword evidence="3" id="KW-0813">Transport</keyword>
<keyword evidence="5" id="KW-0029">Amino-acid transport</keyword>
<dbReference type="OrthoDB" id="6608471at2759"/>